<evidence type="ECO:0000313" key="3">
    <source>
        <dbReference type="Proteomes" id="UP000320011"/>
    </source>
</evidence>
<keyword evidence="1" id="KW-0812">Transmembrane</keyword>
<evidence type="ECO:0000313" key="2">
    <source>
        <dbReference type="EMBL" id="TVT48881.1"/>
    </source>
</evidence>
<gene>
    <name evidence="2" type="ORF">FNH05_17315</name>
</gene>
<name>A0A558CJD3_9PSEU</name>
<comment type="caution">
    <text evidence="2">The sequence shown here is derived from an EMBL/GenBank/DDBJ whole genome shotgun (WGS) entry which is preliminary data.</text>
</comment>
<reference evidence="2 3" key="2">
    <citation type="submission" date="2019-08" db="EMBL/GenBank/DDBJ databases">
        <title>Amycolatopsis acidicola sp. nov., isolated from peat swamp forest soil.</title>
        <authorList>
            <person name="Srisuk N."/>
        </authorList>
    </citation>
    <scope>NUCLEOTIDE SEQUENCE [LARGE SCALE GENOMIC DNA]</scope>
    <source>
        <strain evidence="2 3">TBRC 6029</strain>
    </source>
</reference>
<dbReference type="Proteomes" id="UP000320011">
    <property type="component" value="Unassembled WGS sequence"/>
</dbReference>
<accession>A0A558CJD3</accession>
<evidence type="ECO:0000256" key="1">
    <source>
        <dbReference type="SAM" id="Phobius"/>
    </source>
</evidence>
<dbReference type="Gene3D" id="1.20.1530.20">
    <property type="match status" value="1"/>
</dbReference>
<organism evidence="2 3">
    <name type="scientific">Amycolatopsis rhizosphaerae</name>
    <dbReference type="NCBI Taxonomy" id="2053003"/>
    <lineage>
        <taxon>Bacteria</taxon>
        <taxon>Bacillati</taxon>
        <taxon>Actinomycetota</taxon>
        <taxon>Actinomycetes</taxon>
        <taxon>Pseudonocardiales</taxon>
        <taxon>Pseudonocardiaceae</taxon>
        <taxon>Amycolatopsis</taxon>
    </lineage>
</organism>
<reference evidence="2 3" key="1">
    <citation type="submission" date="2019-07" db="EMBL/GenBank/DDBJ databases">
        <authorList>
            <person name="Duangmal K."/>
            <person name="Teo W.F.A."/>
        </authorList>
    </citation>
    <scope>NUCLEOTIDE SEQUENCE [LARGE SCALE GENOMIC DNA]</scope>
    <source>
        <strain evidence="2 3">TBRC 6029</strain>
    </source>
</reference>
<sequence>MSVPEVLLRGAHLAAATAVVFVIAGKTVGGYFGARLGGLPRREAARIGTLMNTRGGGAGAR</sequence>
<dbReference type="InterPro" id="IPR038770">
    <property type="entry name" value="Na+/solute_symporter_sf"/>
</dbReference>
<dbReference type="OrthoDB" id="9793589at2"/>
<dbReference type="EMBL" id="VJWX01000160">
    <property type="protein sequence ID" value="TVT48881.1"/>
    <property type="molecule type" value="Genomic_DNA"/>
</dbReference>
<feature type="transmembrane region" description="Helical" evidence="1">
    <location>
        <begin position="12"/>
        <end position="32"/>
    </location>
</feature>
<dbReference type="AlphaFoldDB" id="A0A558CJD3"/>
<keyword evidence="3" id="KW-1185">Reference proteome</keyword>
<keyword evidence="1" id="KW-0472">Membrane</keyword>
<proteinExistence type="predicted"/>
<keyword evidence="1" id="KW-1133">Transmembrane helix</keyword>
<dbReference type="RefSeq" id="WP_144589629.1">
    <property type="nucleotide sequence ID" value="NZ_VJWX01000160.1"/>
</dbReference>
<protein>
    <submittedName>
        <fullName evidence="2">Uncharacterized protein</fullName>
    </submittedName>
</protein>